<dbReference type="PANTHER" id="PTHR30273">
    <property type="entry name" value="PERIPLASMIC SIGNAL SENSOR AND SIGMA FACTOR ACTIVATOR FECR-RELATED"/>
    <property type="match status" value="1"/>
</dbReference>
<accession>A0AAJ6B994</accession>
<dbReference type="PANTHER" id="PTHR30273:SF2">
    <property type="entry name" value="PROTEIN FECR"/>
    <property type="match status" value="1"/>
</dbReference>
<keyword evidence="1" id="KW-1133">Transmembrane helix</keyword>
<proteinExistence type="predicted"/>
<sequence length="399" mass="45077">MNKTKDLLDRYLNDKCTPLEQQQVENWLAAYHNDDNGWQKMNIQQKEIWLDALFTDINNIIDTPQQQTKTLNNYRFIRRKIFTAAAAILILSTIGIYFFAIRNQQPHSKSDITYKNDIGPGKNQATLTLADGRKIILSDTTKGELATEAGVSITKTKDGQIVYQVNSEISDKQYTKLATKTNTIATPRGGQYQINLPDGTKVWLNAASTLQYPTFFGPLKERKVILSGEAYFEVAKDKTKPFIVVTARQEVEVLGTHFNVNSYEDNAIVKTTLLEGSVRISPYHLSKGSKLSMLAPQILKPNEQAILTDGNLKIQEADIKEAVAWKNGYFIFNDENLGSIMHKISRWYDVDVSFQDNTTQVSFIGVVSRAKNISSVLQLIEETGNVHFKIDGRRITVMK</sequence>
<dbReference type="InterPro" id="IPR006860">
    <property type="entry name" value="FecR"/>
</dbReference>
<evidence type="ECO:0000259" key="2">
    <source>
        <dbReference type="Pfam" id="PF04773"/>
    </source>
</evidence>
<dbReference type="Pfam" id="PF04773">
    <property type="entry name" value="FecR"/>
    <property type="match status" value="1"/>
</dbReference>
<dbReference type="InterPro" id="IPR032508">
    <property type="entry name" value="FecR_C"/>
</dbReference>
<feature type="transmembrane region" description="Helical" evidence="1">
    <location>
        <begin position="81"/>
        <end position="100"/>
    </location>
</feature>
<dbReference type="EMBL" id="CP119313">
    <property type="protein sequence ID" value="WEK19938.1"/>
    <property type="molecule type" value="Genomic_DNA"/>
</dbReference>
<reference evidence="4" key="1">
    <citation type="submission" date="2023-03" db="EMBL/GenBank/DDBJ databases">
        <title>Andean soil-derived lignocellulolytic bacterial consortium as a source of novel taxa and putative plastic-active enzymes.</title>
        <authorList>
            <person name="Diaz-Garcia L."/>
            <person name="Chuvochina M."/>
            <person name="Feuerriegel G."/>
            <person name="Bunk B."/>
            <person name="Sproer C."/>
            <person name="Streit W.R."/>
            <person name="Rodriguez L.M."/>
            <person name="Overmann J."/>
            <person name="Jimenez D.J."/>
        </authorList>
    </citation>
    <scope>NUCLEOTIDE SEQUENCE</scope>
    <source>
        <strain evidence="4">MAG 3858</strain>
    </source>
</reference>
<dbReference type="InterPro" id="IPR012373">
    <property type="entry name" value="Ferrdict_sens_TM"/>
</dbReference>
<feature type="domain" description="FecR protein" evidence="2">
    <location>
        <begin position="183"/>
        <end position="279"/>
    </location>
</feature>
<dbReference type="GO" id="GO:0016989">
    <property type="term" value="F:sigma factor antagonist activity"/>
    <property type="evidence" value="ECO:0007669"/>
    <property type="project" value="TreeGrafter"/>
</dbReference>
<dbReference type="Pfam" id="PF16344">
    <property type="entry name" value="FecR_C"/>
    <property type="match status" value="1"/>
</dbReference>
<feature type="domain" description="Protein FecR C-terminal" evidence="3">
    <location>
        <begin position="329"/>
        <end position="397"/>
    </location>
</feature>
<dbReference type="Proteomes" id="UP001214530">
    <property type="component" value="Chromosome"/>
</dbReference>
<dbReference type="Gene3D" id="3.55.50.30">
    <property type="match status" value="1"/>
</dbReference>
<gene>
    <name evidence="4" type="ORF">P0Y49_02070</name>
</gene>
<evidence type="ECO:0000313" key="4">
    <source>
        <dbReference type="EMBL" id="WEK19938.1"/>
    </source>
</evidence>
<dbReference type="AlphaFoldDB" id="A0AAJ6B994"/>
<organism evidence="4 5">
    <name type="scientific">Candidatus Pedobacter colombiensis</name>
    <dbReference type="NCBI Taxonomy" id="3121371"/>
    <lineage>
        <taxon>Bacteria</taxon>
        <taxon>Pseudomonadati</taxon>
        <taxon>Bacteroidota</taxon>
        <taxon>Sphingobacteriia</taxon>
        <taxon>Sphingobacteriales</taxon>
        <taxon>Sphingobacteriaceae</taxon>
        <taxon>Pedobacter</taxon>
    </lineage>
</organism>
<dbReference type="Gene3D" id="2.60.120.1440">
    <property type="match status" value="1"/>
</dbReference>
<name>A0AAJ6B994_9SPHI</name>
<protein>
    <submittedName>
        <fullName evidence="4">DUF4974 domain-containing protein</fullName>
    </submittedName>
</protein>
<dbReference type="FunFam" id="2.60.120.1440:FF:000001">
    <property type="entry name" value="Putative anti-sigma factor"/>
    <property type="match status" value="1"/>
</dbReference>
<evidence type="ECO:0000256" key="1">
    <source>
        <dbReference type="SAM" id="Phobius"/>
    </source>
</evidence>
<keyword evidence="1" id="KW-0812">Transmembrane</keyword>
<evidence type="ECO:0000259" key="3">
    <source>
        <dbReference type="Pfam" id="PF16344"/>
    </source>
</evidence>
<evidence type="ECO:0000313" key="5">
    <source>
        <dbReference type="Proteomes" id="UP001214530"/>
    </source>
</evidence>
<keyword evidence="1" id="KW-0472">Membrane</keyword>